<evidence type="ECO:0000313" key="2">
    <source>
        <dbReference type="EMBL" id="MBO1077686.1"/>
    </source>
</evidence>
<dbReference type="Gene3D" id="1.25.40.10">
    <property type="entry name" value="Tetratricopeptide repeat domain"/>
    <property type="match status" value="5"/>
</dbReference>
<dbReference type="SUPFAM" id="SSF53756">
    <property type="entry name" value="UDP-Glycosyltransferase/glycogen phosphorylase"/>
    <property type="match status" value="1"/>
</dbReference>
<dbReference type="EMBL" id="JACTNG010000001">
    <property type="protein sequence ID" value="MBO1077686.1"/>
    <property type="molecule type" value="Genomic_DNA"/>
</dbReference>
<dbReference type="SMART" id="SM00028">
    <property type="entry name" value="TPR"/>
    <property type="match status" value="9"/>
</dbReference>
<protein>
    <submittedName>
        <fullName evidence="2">Tetratricopeptide repeat protein</fullName>
    </submittedName>
</protein>
<organism evidence="2 3">
    <name type="scientific">Roseomonas haemaphysalidis</name>
    <dbReference type="NCBI Taxonomy" id="2768162"/>
    <lineage>
        <taxon>Bacteria</taxon>
        <taxon>Pseudomonadati</taxon>
        <taxon>Pseudomonadota</taxon>
        <taxon>Alphaproteobacteria</taxon>
        <taxon>Acetobacterales</taxon>
        <taxon>Roseomonadaceae</taxon>
        <taxon>Roseomonas</taxon>
    </lineage>
</organism>
<feature type="repeat" description="TPR" evidence="1">
    <location>
        <begin position="110"/>
        <end position="143"/>
    </location>
</feature>
<evidence type="ECO:0000313" key="3">
    <source>
        <dbReference type="Proteomes" id="UP001518989"/>
    </source>
</evidence>
<name>A0ABS3KJP0_9PROT</name>
<dbReference type="InterPro" id="IPR019734">
    <property type="entry name" value="TPR_rpt"/>
</dbReference>
<keyword evidence="1" id="KW-0802">TPR repeat</keyword>
<dbReference type="InterPro" id="IPR011990">
    <property type="entry name" value="TPR-like_helical_dom_sf"/>
</dbReference>
<dbReference type="InterPro" id="IPR052943">
    <property type="entry name" value="TMTC_O-mannosyl-trnsfr"/>
</dbReference>
<sequence>MTGLDGPAMRLLQQGVALLQQGRLAQAEPLLRAVLARCPASPDAHQLLGTVLAALGRPGEAEPLLRQAVQARPESADAHGNLGNLLRDLGRPGDAVACLRRAIQLRPHYPEAHNNLGAALRDLGHHAAAGASFREALRQRPGFALCHANLGGLLRHQGDMPAAEAQFRAALGAGDATAEVLAGLGASLRGQGRDRDAEAPLRQALRHEPERTECWVELGLALIGCHRAAEAVPCFEAALRLAPGLAEARLGLGVAMAAQGEYDRAERQVREAVALAPSLAAAHNALGDILRNRAEFAASEASLRHALALAPDLAEAQVNLAFTLLQTGRMAEGWAAYEHRWRAAPWVHRPRALPGRPWRGEPLAGQSILLHGEQGLGDSLQFLRFVTLFAPDTRVVLQVQQPLVGLLRCLPGHVTVLGPEDAPPPVDWHCALLSLPHRFGGRPVPAPPYLSADPAAVAEWRRRLAAAPGLRVGLAWAGSPGLVANARRSLPLRDLDALAGLAGVSFVSLQRGPAAAEPSALPLWRPQMRGDGFDDTAALVAALDLVISVDSSVLHLAGALGGPVWLLNRHDPCWRWQHGEAGSAWYPSLRQFRQTVPGHWGNVVQQVRQALQERCPQ</sequence>
<comment type="caution">
    <text evidence="2">The sequence shown here is derived from an EMBL/GenBank/DDBJ whole genome shotgun (WGS) entry which is preliminary data.</text>
</comment>
<dbReference type="PANTHER" id="PTHR44809:SF1">
    <property type="entry name" value="PROTEIN O-MANNOSYL-TRANSFERASE TMTC1"/>
    <property type="match status" value="1"/>
</dbReference>
<gene>
    <name evidence="2" type="ORF">IAI61_01485</name>
</gene>
<dbReference type="PROSITE" id="PS50005">
    <property type="entry name" value="TPR"/>
    <property type="match status" value="3"/>
</dbReference>
<reference evidence="2 3" key="1">
    <citation type="submission" date="2020-09" db="EMBL/GenBank/DDBJ databases">
        <title>Roseomonas.</title>
        <authorList>
            <person name="Zhu W."/>
        </authorList>
    </citation>
    <scope>NUCLEOTIDE SEQUENCE [LARGE SCALE GENOMIC DNA]</scope>
    <source>
        <strain evidence="2 3">573</strain>
    </source>
</reference>
<dbReference type="Pfam" id="PF14559">
    <property type="entry name" value="TPR_19"/>
    <property type="match status" value="2"/>
</dbReference>
<keyword evidence="3" id="KW-1185">Reference proteome</keyword>
<feature type="repeat" description="TPR" evidence="1">
    <location>
        <begin position="246"/>
        <end position="279"/>
    </location>
</feature>
<dbReference type="Gene3D" id="3.40.50.2000">
    <property type="entry name" value="Glycogen Phosphorylase B"/>
    <property type="match status" value="1"/>
</dbReference>
<dbReference type="PANTHER" id="PTHR44809">
    <property type="match status" value="1"/>
</dbReference>
<dbReference type="RefSeq" id="WP_207415095.1">
    <property type="nucleotide sequence ID" value="NZ_CP061177.1"/>
</dbReference>
<proteinExistence type="predicted"/>
<evidence type="ECO:0000256" key="1">
    <source>
        <dbReference type="PROSITE-ProRule" id="PRU00339"/>
    </source>
</evidence>
<dbReference type="Pfam" id="PF13432">
    <property type="entry name" value="TPR_16"/>
    <property type="match status" value="1"/>
</dbReference>
<feature type="repeat" description="TPR" evidence="1">
    <location>
        <begin position="76"/>
        <end position="109"/>
    </location>
</feature>
<dbReference type="SUPFAM" id="SSF48452">
    <property type="entry name" value="TPR-like"/>
    <property type="match status" value="2"/>
</dbReference>
<dbReference type="Proteomes" id="UP001518989">
    <property type="component" value="Unassembled WGS sequence"/>
</dbReference>
<accession>A0ABS3KJP0</accession>